<evidence type="ECO:0000313" key="2">
    <source>
        <dbReference type="Proteomes" id="UP000004095"/>
    </source>
</evidence>
<accession>A1ZLG0</accession>
<keyword evidence="2" id="KW-1185">Reference proteome</keyword>
<sequence>MSDVQAFFSENSGKNSEGYEKLDQLVIGKIPTNPLLFPN</sequence>
<dbReference type="EMBL" id="AAWS01000014">
    <property type="protein sequence ID" value="EAY28714.1"/>
    <property type="molecule type" value="Genomic_DNA"/>
</dbReference>
<dbReference type="Proteomes" id="UP000004095">
    <property type="component" value="Unassembled WGS sequence"/>
</dbReference>
<name>A1ZLG0_MICM2</name>
<organism evidence="1 2">
    <name type="scientific">Microscilla marina ATCC 23134</name>
    <dbReference type="NCBI Taxonomy" id="313606"/>
    <lineage>
        <taxon>Bacteria</taxon>
        <taxon>Pseudomonadati</taxon>
        <taxon>Bacteroidota</taxon>
        <taxon>Cytophagia</taxon>
        <taxon>Cytophagales</taxon>
        <taxon>Microscillaceae</taxon>
        <taxon>Microscilla</taxon>
    </lineage>
</organism>
<comment type="caution">
    <text evidence="1">The sequence shown here is derived from an EMBL/GenBank/DDBJ whole genome shotgun (WGS) entry which is preliminary data.</text>
</comment>
<protein>
    <submittedName>
        <fullName evidence="1">Uncharacterized protein</fullName>
    </submittedName>
</protein>
<gene>
    <name evidence="1" type="ORF">M23134_07812</name>
</gene>
<evidence type="ECO:0000313" key="1">
    <source>
        <dbReference type="EMBL" id="EAY28714.1"/>
    </source>
</evidence>
<proteinExistence type="predicted"/>
<reference evidence="1 2" key="1">
    <citation type="submission" date="2007-01" db="EMBL/GenBank/DDBJ databases">
        <authorList>
            <person name="Haygood M."/>
            <person name="Podell S."/>
            <person name="Anderson C."/>
            <person name="Hopkinson B."/>
            <person name="Roe K."/>
            <person name="Barbeau K."/>
            <person name="Gaasterland T."/>
            <person name="Ferriera S."/>
            <person name="Johnson J."/>
            <person name="Kravitz S."/>
            <person name="Beeson K."/>
            <person name="Sutton G."/>
            <person name="Rogers Y.-H."/>
            <person name="Friedman R."/>
            <person name="Frazier M."/>
            <person name="Venter J.C."/>
        </authorList>
    </citation>
    <scope>NUCLEOTIDE SEQUENCE [LARGE SCALE GENOMIC DNA]</scope>
    <source>
        <strain evidence="1 2">ATCC 23134</strain>
    </source>
</reference>
<dbReference type="AlphaFoldDB" id="A1ZLG0"/>